<reference evidence="1" key="1">
    <citation type="submission" date="2021-02" db="EMBL/GenBank/DDBJ databases">
        <authorList>
            <person name="Nowell W R."/>
        </authorList>
    </citation>
    <scope>NUCLEOTIDE SEQUENCE</scope>
</reference>
<dbReference type="Gene3D" id="3.80.10.10">
    <property type="entry name" value="Ribonuclease Inhibitor"/>
    <property type="match status" value="1"/>
</dbReference>
<dbReference type="OrthoDB" id="9999350at2759"/>
<evidence type="ECO:0000313" key="1">
    <source>
        <dbReference type="EMBL" id="CAF1335114.1"/>
    </source>
</evidence>
<accession>A0A815G8D0</accession>
<sequence length="382" mass="43335">MSRLEDLSDDILMECLELLDVFQVFVSFFHLNQRFDQILTDERLLPTFDSNNVSSNGQFVKFSISVLPTICQNLTSLALIGGHLTQYSSNWSNDMFPSLKCLTIVGSSRPDLITVLLLKCSNLFKLRLDTCDYPGNKIDNIVSAIIYDNWLPSLKIFEMITQYRLNSFSKPEITNNQTTNSLEHVKLKCTALDLNSIIQHSPQLKTLTVNCKNNRSARVVEDLIKKDEKQDYTTGPFVKPPFDTYRISPIGVAYEDPGVIIDSQLMMVRLPEDERVRVLEIVHSYLNEKRCTKHELLSIIAYLGHASRVISPLHYSVSLSIACRLDPLIWAWIPSCELGMVCLPLISVTWTQLVTFTLISVRWNCSLTQLVQPALGAIGRTN</sequence>
<dbReference type="Proteomes" id="UP000663829">
    <property type="component" value="Unassembled WGS sequence"/>
</dbReference>
<organism evidence="1 3">
    <name type="scientific">Didymodactylos carnosus</name>
    <dbReference type="NCBI Taxonomy" id="1234261"/>
    <lineage>
        <taxon>Eukaryota</taxon>
        <taxon>Metazoa</taxon>
        <taxon>Spiralia</taxon>
        <taxon>Gnathifera</taxon>
        <taxon>Rotifera</taxon>
        <taxon>Eurotatoria</taxon>
        <taxon>Bdelloidea</taxon>
        <taxon>Philodinida</taxon>
        <taxon>Philodinidae</taxon>
        <taxon>Didymodactylos</taxon>
    </lineage>
</organism>
<dbReference type="EMBL" id="CAJNOQ010014111">
    <property type="protein sequence ID" value="CAF1335114.1"/>
    <property type="molecule type" value="Genomic_DNA"/>
</dbReference>
<name>A0A815G8D0_9BILA</name>
<dbReference type="EMBL" id="CAJOBC010055496">
    <property type="protein sequence ID" value="CAF4191710.1"/>
    <property type="molecule type" value="Genomic_DNA"/>
</dbReference>
<dbReference type="AlphaFoldDB" id="A0A815G8D0"/>
<evidence type="ECO:0000313" key="3">
    <source>
        <dbReference type="Proteomes" id="UP000663829"/>
    </source>
</evidence>
<evidence type="ECO:0000313" key="2">
    <source>
        <dbReference type="EMBL" id="CAF4191710.1"/>
    </source>
</evidence>
<dbReference type="InterPro" id="IPR032675">
    <property type="entry name" value="LRR_dom_sf"/>
</dbReference>
<gene>
    <name evidence="1" type="ORF">GPM918_LOCUS30148</name>
    <name evidence="2" type="ORF">SRO942_LOCUS30754</name>
</gene>
<dbReference type="Proteomes" id="UP000681722">
    <property type="component" value="Unassembled WGS sequence"/>
</dbReference>
<protein>
    <recommendedName>
        <fullName evidence="4">F-box domain-containing protein</fullName>
    </recommendedName>
</protein>
<keyword evidence="3" id="KW-1185">Reference proteome</keyword>
<proteinExistence type="predicted"/>
<comment type="caution">
    <text evidence="1">The sequence shown here is derived from an EMBL/GenBank/DDBJ whole genome shotgun (WGS) entry which is preliminary data.</text>
</comment>
<evidence type="ECO:0008006" key="4">
    <source>
        <dbReference type="Google" id="ProtNLM"/>
    </source>
</evidence>